<dbReference type="KEGG" id="ola:101171609"/>
<dbReference type="CTD" id="127579"/>
<dbReference type="GeneID" id="101171609"/>
<reference evidence="9" key="3">
    <citation type="submission" date="2025-09" db="UniProtKB">
        <authorList>
            <consortium name="Ensembl"/>
        </authorList>
    </citation>
    <scope>IDENTIFICATION</scope>
    <source>
        <strain evidence="9">Hd-rR</strain>
    </source>
</reference>
<dbReference type="Proteomes" id="UP000001038">
    <property type="component" value="Chromosome 16"/>
</dbReference>
<dbReference type="Ensembl" id="ENSORLT00000037888.1">
    <property type="protein sequence ID" value="ENSORLP00000027453.1"/>
    <property type="gene ID" value="ENSORLG00000025850.1"/>
</dbReference>
<evidence type="ECO:0000256" key="3">
    <source>
        <dbReference type="ARBA" id="ARBA00022989"/>
    </source>
</evidence>
<dbReference type="GeneTree" id="ENSGT00940000153269"/>
<dbReference type="Bgee" id="ENSORLG00000025850">
    <property type="expression patterns" value="Expressed in testis and 7 other cell types or tissues"/>
</dbReference>
<keyword evidence="10" id="KW-1185">Reference proteome</keyword>
<evidence type="ECO:0000256" key="5">
    <source>
        <dbReference type="SAM" id="MobiDB-lite"/>
    </source>
</evidence>
<feature type="domain" description="E3 ubiquitin-protein ligase DCST1-like C-terminal" evidence="8">
    <location>
        <begin position="630"/>
        <end position="675"/>
    </location>
</feature>
<comment type="subcellular location">
    <subcellularLocation>
        <location evidence="1">Membrane</location>
        <topology evidence="1">Multi-pass membrane protein</topology>
    </subcellularLocation>
</comment>
<dbReference type="Pfam" id="PF26037">
    <property type="entry name" value="zf-RING_DCST1_C"/>
    <property type="match status" value="1"/>
</dbReference>
<proteinExistence type="predicted"/>
<keyword evidence="3 6" id="KW-1133">Transmembrane helix</keyword>
<dbReference type="Pfam" id="PF26039">
    <property type="entry name" value="Dcst2"/>
    <property type="match status" value="1"/>
</dbReference>
<dbReference type="Pfam" id="PF07782">
    <property type="entry name" value="DC_STAMP"/>
    <property type="match status" value="1"/>
</dbReference>
<sequence length="792" mass="87361">MDTMSSGEEERPSLRREVRIPVERGGNTRTFRGLLKRSTGRLRRGREVQAHLVEGGKNLAAFSSGLLLASLYGLMAVFLQKQSLWFCVYTTVVLAGLAAFSMGLSAGARANITVMLPSMCSARGRSFILLLFMSLLLSGPLDNTLENTERAASSLLCGAEVAANQTKELMQKAATPLFSVMDDIREISSNARAVAGRVQDFINALTDSVRHVARTLRNVLHFLVDIGDICNDNLGVPHRKCRELFAGARSDCADLLGDFNFLCDILDTFLPLCNIARAGEFFCIIPSYLAAHLKQRLAEPTVAAFRKMMREFDFNISASVKLDLDVNSSRSVQQVSQDIMNEISSDLRVFEKLREPLVYCSLLLLACSFLRAVRYRRRYLRDLNFDNIYITAQFRELDELLSSGGGASVLPLTRREANTYITPRSLQLSFRERHAVLVGVASVLRHTLMGGLLVVLDYLVFWILDQVHLQVKGDVIARAPVRVAVQVNGSGYASDIFRDLVASFDILQGGNVTVISRKCLLEPLQPDASTCCLLGFLLALALCASLTGGFVQRCRRLVCASYHPEREQERILFLHKKILDQRRAAGSALRRAAVRSRGHRERGGRLRALLMRLPGGAYLVQVLGLASSVTCLSCGETVKVREPDTVTCSTPQCSGVFCRPCFQSLGGVCFICQRPPTFQEDEEEELDSSDEEPLSLNATLSTDTRRRKISMATRGPTPGGGEEDESERRDSSVHILVGSELSLAAVSEADMDYQNLSGSDDSDSDDSFHLALSPEAFILQNRSPAPHQDHES</sequence>
<dbReference type="PANTHER" id="PTHR21041">
    <property type="entry name" value="DENDRITIC CELL-SPECIFIC TRANSMEMBRANE PROTEIN"/>
    <property type="match status" value="1"/>
</dbReference>
<dbReference type="InterPro" id="IPR012858">
    <property type="entry name" value="DC_STAMP-like"/>
</dbReference>
<evidence type="ECO:0000259" key="8">
    <source>
        <dbReference type="Pfam" id="PF26037"/>
    </source>
</evidence>
<reference evidence="9 10" key="1">
    <citation type="journal article" date="2007" name="Nature">
        <title>The medaka draft genome and insights into vertebrate genome evolution.</title>
        <authorList>
            <person name="Kasahara M."/>
            <person name="Naruse K."/>
            <person name="Sasaki S."/>
            <person name="Nakatani Y."/>
            <person name="Qu W."/>
            <person name="Ahsan B."/>
            <person name="Yamada T."/>
            <person name="Nagayasu Y."/>
            <person name="Doi K."/>
            <person name="Kasai Y."/>
            <person name="Jindo T."/>
            <person name="Kobayashi D."/>
            <person name="Shimada A."/>
            <person name="Toyoda A."/>
            <person name="Kuroki Y."/>
            <person name="Fujiyama A."/>
            <person name="Sasaki T."/>
            <person name="Shimizu A."/>
            <person name="Asakawa S."/>
            <person name="Shimizu N."/>
            <person name="Hashimoto S."/>
            <person name="Yang J."/>
            <person name="Lee Y."/>
            <person name="Matsushima K."/>
            <person name="Sugano S."/>
            <person name="Sakaizumi M."/>
            <person name="Narita T."/>
            <person name="Ohishi K."/>
            <person name="Haga S."/>
            <person name="Ohta F."/>
            <person name="Nomoto H."/>
            <person name="Nogata K."/>
            <person name="Morishita T."/>
            <person name="Endo T."/>
            <person name="Shin-I T."/>
            <person name="Takeda H."/>
            <person name="Morishita S."/>
            <person name="Kohara Y."/>
        </authorList>
    </citation>
    <scope>NUCLEOTIDE SEQUENCE [LARGE SCALE GENOMIC DNA]</scope>
    <source>
        <strain evidence="9 10">Hd-rR</strain>
    </source>
</reference>
<dbReference type="InParanoid" id="A0A3B3H8A2"/>
<evidence type="ECO:0000256" key="2">
    <source>
        <dbReference type="ARBA" id="ARBA00022692"/>
    </source>
</evidence>
<organism evidence="9 10">
    <name type="scientific">Oryzias latipes</name>
    <name type="common">Japanese rice fish</name>
    <name type="synonym">Japanese killifish</name>
    <dbReference type="NCBI Taxonomy" id="8090"/>
    <lineage>
        <taxon>Eukaryota</taxon>
        <taxon>Metazoa</taxon>
        <taxon>Chordata</taxon>
        <taxon>Craniata</taxon>
        <taxon>Vertebrata</taxon>
        <taxon>Euteleostomi</taxon>
        <taxon>Actinopterygii</taxon>
        <taxon>Neopterygii</taxon>
        <taxon>Teleostei</taxon>
        <taxon>Neoteleostei</taxon>
        <taxon>Acanthomorphata</taxon>
        <taxon>Ovalentaria</taxon>
        <taxon>Atherinomorphae</taxon>
        <taxon>Beloniformes</taxon>
        <taxon>Adrianichthyidae</taxon>
        <taxon>Oryziinae</taxon>
        <taxon>Oryzias</taxon>
    </lineage>
</organism>
<dbReference type="InterPro" id="IPR051856">
    <property type="entry name" value="CSR-E3_Ligase_Protein"/>
</dbReference>
<dbReference type="OrthoDB" id="6598372at2759"/>
<dbReference type="RefSeq" id="XP_020566182.1">
    <property type="nucleotide sequence ID" value="XM_020710523.1"/>
</dbReference>
<evidence type="ECO:0000256" key="1">
    <source>
        <dbReference type="ARBA" id="ARBA00004141"/>
    </source>
</evidence>
<reference evidence="9" key="2">
    <citation type="submission" date="2025-08" db="UniProtKB">
        <authorList>
            <consortium name="Ensembl"/>
        </authorList>
    </citation>
    <scope>IDENTIFICATION</scope>
    <source>
        <strain evidence="9">Hd-rR</strain>
    </source>
</reference>
<evidence type="ECO:0000256" key="6">
    <source>
        <dbReference type="SAM" id="Phobius"/>
    </source>
</evidence>
<protein>
    <submittedName>
        <fullName evidence="9">DC-STAMP domain containing 2</fullName>
    </submittedName>
</protein>
<name>A0A3B3H8A2_ORYLA</name>
<dbReference type="PANTHER" id="PTHR21041:SF6">
    <property type="entry name" value="DC-STAMP DOMAIN-CONTAINING PROTEIN 2"/>
    <property type="match status" value="1"/>
</dbReference>
<feature type="transmembrane region" description="Helical" evidence="6">
    <location>
        <begin position="83"/>
        <end position="104"/>
    </location>
</feature>
<evidence type="ECO:0000313" key="9">
    <source>
        <dbReference type="Ensembl" id="ENSORLP00000027453.1"/>
    </source>
</evidence>
<feature type="region of interest" description="Disordered" evidence="5">
    <location>
        <begin position="753"/>
        <end position="792"/>
    </location>
</feature>
<keyword evidence="4 6" id="KW-0472">Membrane</keyword>
<accession>A0A3B3H8A2</accession>
<feature type="transmembrane region" description="Helical" evidence="6">
    <location>
        <begin position="59"/>
        <end position="77"/>
    </location>
</feature>
<feature type="domain" description="Dendritic cell-specific transmembrane protein-like" evidence="7">
    <location>
        <begin position="385"/>
        <end position="575"/>
    </location>
</feature>
<dbReference type="AlphaFoldDB" id="A0A3B3H8A2"/>
<evidence type="ECO:0000313" key="10">
    <source>
        <dbReference type="Proteomes" id="UP000001038"/>
    </source>
</evidence>
<dbReference type="GO" id="GO:0016020">
    <property type="term" value="C:membrane"/>
    <property type="evidence" value="ECO:0007669"/>
    <property type="project" value="UniProtKB-SubCell"/>
</dbReference>
<feature type="region of interest" description="Disordered" evidence="5">
    <location>
        <begin position="681"/>
        <end position="734"/>
    </location>
</feature>
<feature type="compositionally biased region" description="Acidic residues" evidence="5">
    <location>
        <begin position="681"/>
        <end position="693"/>
    </location>
</feature>
<dbReference type="STRING" id="8090.ENSORLP00000027453"/>
<dbReference type="InterPro" id="IPR058842">
    <property type="entry name" value="DCST1_C"/>
</dbReference>
<evidence type="ECO:0000256" key="4">
    <source>
        <dbReference type="ARBA" id="ARBA00023136"/>
    </source>
</evidence>
<keyword evidence="2 6" id="KW-0812">Transmembrane</keyword>
<evidence type="ECO:0000259" key="7">
    <source>
        <dbReference type="Pfam" id="PF07782"/>
    </source>
</evidence>
<gene>
    <name evidence="9" type="primary">DCST2</name>
    <name evidence="9" type="synonym">dcst2</name>
</gene>